<dbReference type="InterPro" id="IPR000836">
    <property type="entry name" value="PRTase_dom"/>
</dbReference>
<keyword evidence="2" id="KW-0808">Transferase</keyword>
<evidence type="ECO:0000313" key="2">
    <source>
        <dbReference type="EMBL" id="MBB6408909.1"/>
    </source>
</evidence>
<reference evidence="2 3" key="1">
    <citation type="submission" date="2020-08" db="EMBL/GenBank/DDBJ databases">
        <title>Genomic Encyclopedia of Type Strains, Phase IV (KMG-IV): sequencing the most valuable type-strain genomes for metagenomic binning, comparative biology and taxonomic classification.</title>
        <authorList>
            <person name="Goeker M."/>
        </authorList>
    </citation>
    <scope>NUCLEOTIDE SEQUENCE [LARGE SCALE GENOMIC DNA]</scope>
    <source>
        <strain evidence="2 3">DSM 100039</strain>
    </source>
</reference>
<dbReference type="GO" id="GO:0016740">
    <property type="term" value="F:transferase activity"/>
    <property type="evidence" value="ECO:0007669"/>
    <property type="project" value="UniProtKB-KW"/>
</dbReference>
<proteinExistence type="predicted"/>
<dbReference type="InterPro" id="IPR029057">
    <property type="entry name" value="PRTase-like"/>
</dbReference>
<comment type="caution">
    <text evidence="2">The sequence shown here is derived from an EMBL/GenBank/DDBJ whole genome shotgun (WGS) entry which is preliminary data.</text>
</comment>
<dbReference type="AlphaFoldDB" id="A0A841PG34"/>
<accession>A0A841PG34</accession>
<dbReference type="SUPFAM" id="SSF53271">
    <property type="entry name" value="PRTase-like"/>
    <property type="match status" value="1"/>
</dbReference>
<protein>
    <submittedName>
        <fullName evidence="2">Putative phosphoribosyl transferase</fullName>
    </submittedName>
</protein>
<dbReference type="Pfam" id="PF00156">
    <property type="entry name" value="Pribosyltran"/>
    <property type="match status" value="1"/>
</dbReference>
<feature type="domain" description="Phosphoribosyltransferase" evidence="1">
    <location>
        <begin position="19"/>
        <end position="179"/>
    </location>
</feature>
<dbReference type="EMBL" id="JACHEF010000001">
    <property type="protein sequence ID" value="MBB6408909.1"/>
    <property type="molecule type" value="Genomic_DNA"/>
</dbReference>
<evidence type="ECO:0000259" key="1">
    <source>
        <dbReference type="Pfam" id="PF00156"/>
    </source>
</evidence>
<organism evidence="2 3">
    <name type="scientific">Mesorhizobium sangaii</name>
    <dbReference type="NCBI Taxonomy" id="505389"/>
    <lineage>
        <taxon>Bacteria</taxon>
        <taxon>Pseudomonadati</taxon>
        <taxon>Pseudomonadota</taxon>
        <taxon>Alphaproteobacteria</taxon>
        <taxon>Hyphomicrobiales</taxon>
        <taxon>Phyllobacteriaceae</taxon>
        <taxon>Mesorhizobium</taxon>
    </lineage>
</organism>
<dbReference type="Gene3D" id="3.40.50.2020">
    <property type="match status" value="1"/>
</dbReference>
<name>A0A841PG34_9HYPH</name>
<dbReference type="Gene3D" id="3.30.1310.20">
    <property type="entry name" value="PRTase-like"/>
    <property type="match status" value="1"/>
</dbReference>
<keyword evidence="3" id="KW-1185">Reference proteome</keyword>
<gene>
    <name evidence="2" type="ORF">HNQ71_001553</name>
</gene>
<sequence length="229" mass="24828">MFRDREEAGAKLGMELSKLQLHQPVVLALPRGGVPVAAEVAKALNAPLDLLIVRKVGAPGNSELAVAAIVDGDPGDVVLNREIVEAYSLDDDELRVLIAQERPELERRCIAYRGNRRPLPIAGKTAIIVDDGAATGTTMKVAIRALRHRLPREIIVAVPVSPPDTVADLAMEADRVVCLSQPGRFRTLGYHYLHFPQLFDSEVIAAMEEAAQLYKAGQRHVAGHGSKAR</sequence>
<dbReference type="CDD" id="cd06223">
    <property type="entry name" value="PRTases_typeI"/>
    <property type="match status" value="1"/>
</dbReference>
<dbReference type="RefSeq" id="WP_184871898.1">
    <property type="nucleotide sequence ID" value="NZ_JACHEF010000001.1"/>
</dbReference>
<dbReference type="Proteomes" id="UP000556329">
    <property type="component" value="Unassembled WGS sequence"/>
</dbReference>
<evidence type="ECO:0000313" key="3">
    <source>
        <dbReference type="Proteomes" id="UP000556329"/>
    </source>
</evidence>